<keyword evidence="3" id="KW-0597">Phosphoprotein</keyword>
<feature type="compositionally biased region" description="Low complexity" evidence="5">
    <location>
        <begin position="601"/>
        <end position="610"/>
    </location>
</feature>
<feature type="region of interest" description="Disordered" evidence="5">
    <location>
        <begin position="39"/>
        <end position="284"/>
    </location>
</feature>
<feature type="compositionally biased region" description="Basic and acidic residues" evidence="5">
    <location>
        <begin position="874"/>
        <end position="924"/>
    </location>
</feature>
<dbReference type="InterPro" id="IPR001870">
    <property type="entry name" value="B30.2/SPRY"/>
</dbReference>
<feature type="compositionally biased region" description="Low complexity" evidence="5">
    <location>
        <begin position="1130"/>
        <end position="1146"/>
    </location>
</feature>
<feature type="compositionally biased region" description="Basic and acidic residues" evidence="5">
    <location>
        <begin position="222"/>
        <end position="246"/>
    </location>
</feature>
<dbReference type="InterPro" id="IPR035778">
    <property type="entry name" value="SPRY_hnRNP_U"/>
</dbReference>
<dbReference type="CDD" id="cd12884">
    <property type="entry name" value="SPRY_hnRNP"/>
    <property type="match status" value="1"/>
</dbReference>
<sequence>MDLAKLEKMKVVDLRNELQARGLDTKGVKAVLVERLRAHVEGSGAGGGDGDGTPVTPSRRQRRTRSMSRSPSPVAAAPVATEPELETLAEEEQPTEIVDDSEAEEAVETHAEADDYENEQEAVKASETDQAAEAGPQSEHEQDNDEDIRFQHNTAGEQNVHTESHESSEDAETGEPYKESGEQDQRATEVTVENGQKMDVDQEDNFEKGIDQDGDTAATSTHDQEQEKDKTDKTDKPHDDSRSTSERRKRSHSHTRSRTGSRSPKRRSGDKRDSKVVEERSVPEDEPIIADKQVGLSWLDSDLHLRIDANNYTSAKPLNAEIYSLIWSGARANYGVREGKVCYEVRLSEESQPENSHHFRDEPHVRGFRVGFSTPKSSLLLGEAEHSYGYCESGRKASNSEFTEYGKPYQLDDVIGCYLDLDSTPCHIKYTLNGEDLGVAFEFDKSVLGEEDALFPHIVTKGYEYIVNFADGENLLVNAERPTRKRRKPRKESVKEDDEGEKWKVLDEATADDDELEKKDEKEEKPETEQGDAETVEEASESVVAENTEQSEKQQAESPTAMDTGEPDQNQNATNAEDEVKAADEPIGVINGDSEKRTDESAASEPSAAEQTEKSVEQADDDEEDGPSPNKRSKTDESEKEAASSVAAEDEYEDVVPLPRETAALLPGYVLIALVPVEQLIAGPQRAESRKECEVILLVGLPGAGKTHWTQKHVAENAEKRYEIIGPDAIIAKMTIDGASRKTVHKGRWDKVYEICLNSLGGLEDIAMKRRRNFILDQTNAYASAQRRKMKGFNDFKRIAVVCIPNEDELKRRIAEKEEKGNAFTVKESTINNLRANFTLPSLEFGWFDDIIYTELTGDEAKAEVKKYNEKGKKAIDADRSRDKRSRGGRDYRRDDRNRNRYGDDRRRDYGGQRNDSRWNDSRRTGGSYSSAGGASGGSRGYDNRNRGYPGGGGGGGGGGGQQNWMQNNRQRYDDRGYGGGAGGRGYDNRNRGYGGGGQQNWMQNNRQRGYEDRGYGGGGSSRDYRDRDRGNDRNRMGNNNDRNRGNSSGGGSSQSNYRSGGGNHQQRDFRPGHRDTKEDSRGGYERSAAQALPKYGNNSAMNAGYDQYKQSSGTPGGKSSLSGKWSTYAQHQQQQQTQQHQTGAWQQQQPMQQQYQQQQQQQTAGQQQYWGYNQMQGYGNQQAWQGADPQQQQQWMSWWPQQAGGAGGAAPASGSVSGSANAAAAASVSANNDGGAANHYWSQYSYSTQSNAGAEKK</sequence>
<evidence type="ECO:0000256" key="1">
    <source>
        <dbReference type="ARBA" id="ARBA00004123"/>
    </source>
</evidence>
<organism evidence="8 9">
    <name type="scientific">Drosophila lebanonensis</name>
    <name type="common">Fruit fly</name>
    <name type="synonym">Scaptodrosophila lebanonensis</name>
    <dbReference type="NCBI Taxonomy" id="7225"/>
    <lineage>
        <taxon>Eukaryota</taxon>
        <taxon>Metazoa</taxon>
        <taxon>Ecdysozoa</taxon>
        <taxon>Arthropoda</taxon>
        <taxon>Hexapoda</taxon>
        <taxon>Insecta</taxon>
        <taxon>Pterygota</taxon>
        <taxon>Neoptera</taxon>
        <taxon>Endopterygota</taxon>
        <taxon>Diptera</taxon>
        <taxon>Brachycera</taxon>
        <taxon>Muscomorpha</taxon>
        <taxon>Ephydroidea</taxon>
        <taxon>Drosophilidae</taxon>
        <taxon>Scaptodrosophila</taxon>
    </lineage>
</organism>
<dbReference type="PANTHER" id="PTHR12381:SF56">
    <property type="entry name" value="B30.2_SPRY DOMAIN-CONTAINING PROTEIN-RELATED"/>
    <property type="match status" value="1"/>
</dbReference>
<dbReference type="Gene3D" id="3.40.50.300">
    <property type="entry name" value="P-loop containing nucleotide triphosphate hydrolases"/>
    <property type="match status" value="1"/>
</dbReference>
<feature type="region of interest" description="Disordered" evidence="5">
    <location>
        <begin position="482"/>
        <end position="653"/>
    </location>
</feature>
<feature type="compositionally biased region" description="Basic and acidic residues" evidence="5">
    <location>
        <begin position="270"/>
        <end position="283"/>
    </location>
</feature>
<feature type="compositionally biased region" description="Polar residues" evidence="5">
    <location>
        <begin position="1109"/>
        <end position="1129"/>
    </location>
</feature>
<feature type="compositionally biased region" description="Basic and acidic residues" evidence="5">
    <location>
        <begin position="196"/>
        <end position="211"/>
    </location>
</feature>
<evidence type="ECO:0000256" key="5">
    <source>
        <dbReference type="SAM" id="MobiDB-lite"/>
    </source>
</evidence>
<feature type="domain" description="SAP" evidence="7">
    <location>
        <begin position="6"/>
        <end position="40"/>
    </location>
</feature>
<accession>A0A6J2TJC6</accession>
<feature type="region of interest" description="Disordered" evidence="5">
    <location>
        <begin position="874"/>
        <end position="1146"/>
    </location>
</feature>
<evidence type="ECO:0000259" key="7">
    <source>
        <dbReference type="PROSITE" id="PS50800"/>
    </source>
</evidence>
<feature type="compositionally biased region" description="Low complexity" evidence="5">
    <location>
        <begin position="67"/>
        <end position="82"/>
    </location>
</feature>
<dbReference type="InterPro" id="IPR043136">
    <property type="entry name" value="B30.2/SPRY_sf"/>
</dbReference>
<keyword evidence="4" id="KW-0539">Nucleus</keyword>
<evidence type="ECO:0000313" key="9">
    <source>
        <dbReference type="RefSeq" id="XP_030375112.1"/>
    </source>
</evidence>
<keyword evidence="2" id="KW-0488">Methylation</keyword>
<evidence type="ECO:0000256" key="4">
    <source>
        <dbReference type="ARBA" id="ARBA00023242"/>
    </source>
</evidence>
<gene>
    <name evidence="9" type="primary">LOC115624530</name>
</gene>
<evidence type="ECO:0000256" key="3">
    <source>
        <dbReference type="ARBA" id="ARBA00022553"/>
    </source>
</evidence>
<evidence type="ECO:0000259" key="6">
    <source>
        <dbReference type="PROSITE" id="PS50188"/>
    </source>
</evidence>
<feature type="compositionally biased region" description="Basic and acidic residues" evidence="5">
    <location>
        <begin position="175"/>
        <end position="187"/>
    </location>
</feature>
<dbReference type="PROSITE" id="PS50800">
    <property type="entry name" value="SAP"/>
    <property type="match status" value="1"/>
</dbReference>
<dbReference type="InterPro" id="IPR027417">
    <property type="entry name" value="P-loop_NTPase"/>
</dbReference>
<proteinExistence type="predicted"/>
<dbReference type="PROSITE" id="PS50188">
    <property type="entry name" value="B302_SPRY"/>
    <property type="match status" value="1"/>
</dbReference>
<feature type="compositionally biased region" description="Low complexity" evidence="5">
    <location>
        <begin position="1202"/>
        <end position="1239"/>
    </location>
</feature>
<dbReference type="PANTHER" id="PTHR12381">
    <property type="entry name" value="HETEROGENEOUS NUCLEAR RIBONUCLEOPROTEIN U FAMILY MEMBER"/>
    <property type="match status" value="1"/>
</dbReference>
<comment type="subcellular location">
    <subcellularLocation>
        <location evidence="1">Nucleus</location>
    </subcellularLocation>
</comment>
<evidence type="ECO:0000256" key="2">
    <source>
        <dbReference type="ARBA" id="ARBA00022481"/>
    </source>
</evidence>
<feature type="compositionally biased region" description="Acidic residues" evidence="5">
    <location>
        <begin position="83"/>
        <end position="106"/>
    </location>
</feature>
<dbReference type="GeneID" id="115624530"/>
<keyword evidence="8" id="KW-1185">Reference proteome</keyword>
<dbReference type="AlphaFoldDB" id="A0A6J2TJC6"/>
<feature type="compositionally biased region" description="Basic and acidic residues" evidence="5">
    <location>
        <begin position="1023"/>
        <end position="1036"/>
    </location>
</feature>
<feature type="region of interest" description="Disordered" evidence="5">
    <location>
        <begin position="1202"/>
        <end position="1240"/>
    </location>
</feature>
<dbReference type="InterPro" id="IPR013320">
    <property type="entry name" value="ConA-like_dom_sf"/>
</dbReference>
<dbReference type="Proteomes" id="UP000504634">
    <property type="component" value="Unplaced"/>
</dbReference>
<feature type="compositionally biased region" description="Acidic residues" evidence="5">
    <location>
        <begin position="529"/>
        <end position="540"/>
    </location>
</feature>
<dbReference type="InterPro" id="IPR003877">
    <property type="entry name" value="SPRY_dom"/>
</dbReference>
<reference evidence="9" key="1">
    <citation type="submission" date="2025-08" db="UniProtKB">
        <authorList>
            <consortium name="RefSeq"/>
        </authorList>
    </citation>
    <scope>IDENTIFICATION</scope>
    <source>
        <strain evidence="9">11010-0011.00</strain>
        <tissue evidence="9">Whole body</tissue>
    </source>
</reference>
<dbReference type="SMART" id="SM00449">
    <property type="entry name" value="SPRY"/>
    <property type="match status" value="1"/>
</dbReference>
<feature type="compositionally biased region" description="Basic and acidic residues" evidence="5">
    <location>
        <begin position="633"/>
        <end position="642"/>
    </location>
</feature>
<dbReference type="GO" id="GO:0000380">
    <property type="term" value="P:alternative mRNA splicing, via spliceosome"/>
    <property type="evidence" value="ECO:0007669"/>
    <property type="project" value="TreeGrafter"/>
</dbReference>
<dbReference type="SMART" id="SM00513">
    <property type="entry name" value="SAP"/>
    <property type="match status" value="1"/>
</dbReference>
<dbReference type="GO" id="GO:0005634">
    <property type="term" value="C:nucleus"/>
    <property type="evidence" value="ECO:0007669"/>
    <property type="project" value="UniProtKB-SubCell"/>
</dbReference>
<dbReference type="SUPFAM" id="SSF52540">
    <property type="entry name" value="P-loop containing nucleoside triphosphate hydrolases"/>
    <property type="match status" value="1"/>
</dbReference>
<dbReference type="OrthoDB" id="445357at2759"/>
<dbReference type="Gene3D" id="1.10.720.30">
    <property type="entry name" value="SAP domain"/>
    <property type="match status" value="1"/>
</dbReference>
<dbReference type="Pfam" id="PF13671">
    <property type="entry name" value="AAA_33"/>
    <property type="match status" value="1"/>
</dbReference>
<feature type="compositionally biased region" description="Basic residues" evidence="5">
    <location>
        <begin position="247"/>
        <end position="269"/>
    </location>
</feature>
<dbReference type="InterPro" id="IPR003034">
    <property type="entry name" value="SAP_dom"/>
</dbReference>
<feature type="compositionally biased region" description="Basic and acidic residues" evidence="5">
    <location>
        <begin position="1066"/>
        <end position="1085"/>
    </location>
</feature>
<dbReference type="GO" id="GO:0003723">
    <property type="term" value="F:RNA binding"/>
    <property type="evidence" value="ECO:0007669"/>
    <property type="project" value="TreeGrafter"/>
</dbReference>
<dbReference type="Pfam" id="PF00622">
    <property type="entry name" value="SPRY"/>
    <property type="match status" value="1"/>
</dbReference>
<dbReference type="InterPro" id="IPR036361">
    <property type="entry name" value="SAP_dom_sf"/>
</dbReference>
<feature type="compositionally biased region" description="Basic and acidic residues" evidence="5">
    <location>
        <begin position="516"/>
        <end position="528"/>
    </location>
</feature>
<feature type="domain" description="B30.2/SPRY" evidence="6">
    <location>
        <begin position="261"/>
        <end position="476"/>
    </location>
</feature>
<evidence type="ECO:0000313" key="8">
    <source>
        <dbReference type="Proteomes" id="UP000504634"/>
    </source>
</evidence>
<feature type="compositionally biased region" description="Gly residues" evidence="5">
    <location>
        <begin position="949"/>
        <end position="962"/>
    </location>
</feature>
<dbReference type="RefSeq" id="XP_030375112.1">
    <property type="nucleotide sequence ID" value="XM_030519252.1"/>
</dbReference>
<dbReference type="Gene3D" id="2.60.120.920">
    <property type="match status" value="1"/>
</dbReference>
<dbReference type="SUPFAM" id="SSF49899">
    <property type="entry name" value="Concanavalin A-like lectins/glucanases"/>
    <property type="match status" value="1"/>
</dbReference>
<protein>
    <submittedName>
        <fullName evidence="9">Heterogeneous nuclear ribonucleoprotein U-like protein 1 isoform X1</fullName>
    </submittedName>
</protein>
<name>A0A6J2TJC6_DROLE</name>
<dbReference type="Pfam" id="PF02037">
    <property type="entry name" value="SAP"/>
    <property type="match status" value="1"/>
</dbReference>
<dbReference type="SUPFAM" id="SSF68906">
    <property type="entry name" value="SAP domain"/>
    <property type="match status" value="1"/>
</dbReference>